<comment type="caution">
    <text evidence="1">The sequence shown here is derived from an EMBL/GenBank/DDBJ whole genome shotgun (WGS) entry which is preliminary data.</text>
</comment>
<evidence type="ECO:0000313" key="2">
    <source>
        <dbReference type="Proteomes" id="UP001181693"/>
    </source>
</evidence>
<dbReference type="AlphaFoldDB" id="A0AAV2ZJX2"/>
<proteinExistence type="predicted"/>
<keyword evidence="2" id="KW-1185">Reference proteome</keyword>
<gene>
    <name evidence="1" type="ORF">GDO54_004734</name>
</gene>
<sequence>MEGVVGHHCLPQKEKKLPGWYNHSLALAHFSNLPTARPFVSFCSETVWDSKSCSQRQLGRWQVRISSGKKVGVFQIQQMKTTT</sequence>
<accession>A0AAV2ZJX2</accession>
<name>A0AAV2ZJX2_PYXAD</name>
<evidence type="ECO:0000313" key="1">
    <source>
        <dbReference type="EMBL" id="DBA15535.1"/>
    </source>
</evidence>
<protein>
    <submittedName>
        <fullName evidence="1">Uncharacterized protein</fullName>
    </submittedName>
</protein>
<dbReference type="Proteomes" id="UP001181693">
    <property type="component" value="Unassembled WGS sequence"/>
</dbReference>
<dbReference type="EMBL" id="DYDO01000012">
    <property type="protein sequence ID" value="DBA15535.1"/>
    <property type="molecule type" value="Genomic_DNA"/>
</dbReference>
<organism evidence="1 2">
    <name type="scientific">Pyxicephalus adspersus</name>
    <name type="common">African bullfrog</name>
    <dbReference type="NCBI Taxonomy" id="30357"/>
    <lineage>
        <taxon>Eukaryota</taxon>
        <taxon>Metazoa</taxon>
        <taxon>Chordata</taxon>
        <taxon>Craniata</taxon>
        <taxon>Vertebrata</taxon>
        <taxon>Euteleostomi</taxon>
        <taxon>Amphibia</taxon>
        <taxon>Batrachia</taxon>
        <taxon>Anura</taxon>
        <taxon>Neobatrachia</taxon>
        <taxon>Ranoidea</taxon>
        <taxon>Pyxicephalidae</taxon>
        <taxon>Pyxicephalinae</taxon>
        <taxon>Pyxicephalus</taxon>
    </lineage>
</organism>
<reference evidence="1" key="1">
    <citation type="thesis" date="2020" institute="ProQuest LLC" country="789 East Eisenhower Parkway, Ann Arbor, MI, USA">
        <title>Comparative Genomics and Chromosome Evolution.</title>
        <authorList>
            <person name="Mudd A.B."/>
        </authorList>
    </citation>
    <scope>NUCLEOTIDE SEQUENCE</scope>
    <source>
        <strain evidence="1">1538</strain>
        <tissue evidence="1">Blood</tissue>
    </source>
</reference>